<reference evidence="11 17" key="1">
    <citation type="submission" date="2015-09" db="EMBL/GenBank/DDBJ databases">
        <authorList>
            <consortium name="Pathogen Informatics"/>
        </authorList>
    </citation>
    <scope>NUCLEOTIDE SEQUENCE [LARGE SCALE GENOMIC DNA]</scope>
    <source>
        <strain evidence="11 17">2789STDY5834865</strain>
    </source>
</reference>
<dbReference type="GO" id="GO:0015740">
    <property type="term" value="P:C4-dicarboxylate transport"/>
    <property type="evidence" value="ECO:0007669"/>
    <property type="project" value="TreeGrafter"/>
</dbReference>
<keyword evidence="3" id="KW-1003">Cell membrane</keyword>
<dbReference type="Pfam" id="PF04290">
    <property type="entry name" value="DctQ"/>
    <property type="match status" value="1"/>
</dbReference>
<dbReference type="PANTHER" id="PTHR35011">
    <property type="entry name" value="2,3-DIKETO-L-GULONATE TRAP TRANSPORTER SMALL PERMEASE PROTEIN YIAM"/>
    <property type="match status" value="1"/>
</dbReference>
<dbReference type="EMBL" id="FOIO01000013">
    <property type="protein sequence ID" value="SET56258.1"/>
    <property type="molecule type" value="Genomic_DNA"/>
</dbReference>
<dbReference type="Proteomes" id="UP000315200">
    <property type="component" value="Unassembled WGS sequence"/>
</dbReference>
<comment type="subcellular location">
    <subcellularLocation>
        <location evidence="1">Cell inner membrane</location>
        <topology evidence="1">Multi-pass membrane protein</topology>
    </subcellularLocation>
</comment>
<gene>
    <name evidence="12" type="ORF">Ccl03g_10660</name>
    <name evidence="11" type="ORF">ERS852480_02892</name>
    <name evidence="14" type="ORF">FOC47_10885</name>
    <name evidence="13" type="ORF">G5B26_18270</name>
    <name evidence="16" type="ORF">NCTC11224_01854</name>
    <name evidence="15" type="ORF">SAMN05216521_101326</name>
</gene>
<feature type="transmembrane region" description="Helical" evidence="9">
    <location>
        <begin position="88"/>
        <end position="108"/>
    </location>
</feature>
<dbReference type="AlphaFoldDB" id="A0A174LFR1"/>
<evidence type="ECO:0000313" key="13">
    <source>
        <dbReference type="EMBL" id="NSJ45492.1"/>
    </source>
</evidence>
<comment type="similarity">
    <text evidence="8">Belongs to the TRAP transporter small permease family.</text>
</comment>
<evidence type="ECO:0000256" key="9">
    <source>
        <dbReference type="SAM" id="Phobius"/>
    </source>
</evidence>
<keyword evidence="19" id="KW-1185">Reference proteome</keyword>
<evidence type="ECO:0000313" key="22">
    <source>
        <dbReference type="Proteomes" id="UP000719916"/>
    </source>
</evidence>
<reference evidence="13" key="7">
    <citation type="submission" date="2020-02" db="EMBL/GenBank/DDBJ databases">
        <authorList>
            <person name="Littmann E."/>
            <person name="Sorbara M."/>
        </authorList>
    </citation>
    <scope>NUCLEOTIDE SEQUENCE</scope>
    <source>
        <strain evidence="13">MSK.2.26</strain>
    </source>
</reference>
<reference evidence="16 19" key="3">
    <citation type="submission" date="2018-06" db="EMBL/GenBank/DDBJ databases">
        <authorList>
            <consortium name="Pathogen Informatics"/>
            <person name="Doyle S."/>
        </authorList>
    </citation>
    <scope>NUCLEOTIDE SEQUENCE [LARGE SCALE GENOMIC DNA]</scope>
    <source>
        <strain evidence="16 19">NCTC11224</strain>
    </source>
</reference>
<feature type="domain" description="Tripartite ATP-independent periplasmic transporters DctQ component" evidence="10">
    <location>
        <begin position="25"/>
        <end position="147"/>
    </location>
</feature>
<evidence type="ECO:0000256" key="2">
    <source>
        <dbReference type="ARBA" id="ARBA00022448"/>
    </source>
</evidence>
<protein>
    <submittedName>
        <fullName evidence="13">TRAP transporter small permease</fullName>
    </submittedName>
    <submittedName>
        <fullName evidence="11">TRAP-type C4-dicarboxylate transport system, small permease component</fullName>
    </submittedName>
</protein>
<reference evidence="13 22" key="6">
    <citation type="journal article" date="2020" name="Cell Host Microbe">
        <title>Functional and Genomic Variation between Human-Derived Isolates of Lachnospiraceae Reveals Inter- and Intra-Species Diversity.</title>
        <authorList>
            <person name="Sorbara M.T."/>
            <person name="Littmann E.R."/>
            <person name="Fontana E."/>
            <person name="Moody T.U."/>
            <person name="Kohout C.E."/>
            <person name="Gjonbalaj M."/>
            <person name="Eaton V."/>
            <person name="Seok R."/>
            <person name="Leiner I.M."/>
            <person name="Pamer E.G."/>
        </authorList>
    </citation>
    <scope>NUCLEOTIDE SEQUENCE [LARGE SCALE GENOMIC DNA]</scope>
    <source>
        <strain evidence="13 22">MSK.2.26</strain>
    </source>
</reference>
<dbReference type="EMBL" id="CZAB01000026">
    <property type="protein sequence ID" value="CUP22973.1"/>
    <property type="molecule type" value="Genomic_DNA"/>
</dbReference>
<evidence type="ECO:0000256" key="6">
    <source>
        <dbReference type="ARBA" id="ARBA00022989"/>
    </source>
</evidence>
<keyword evidence="5 9" id="KW-0812">Transmembrane</keyword>
<accession>A0A174LFR1</accession>
<dbReference type="EMBL" id="UAVW01000005">
    <property type="protein sequence ID" value="SQB10529.1"/>
    <property type="molecule type" value="Genomic_DNA"/>
</dbReference>
<evidence type="ECO:0000313" key="17">
    <source>
        <dbReference type="Proteomes" id="UP000095512"/>
    </source>
</evidence>
<dbReference type="Proteomes" id="UP000719916">
    <property type="component" value="Unassembled WGS sequence"/>
</dbReference>
<feature type="transmembrane region" description="Helical" evidence="9">
    <location>
        <begin position="49"/>
        <end position="67"/>
    </location>
</feature>
<name>A0A174LFR1_9FIRM</name>
<dbReference type="Proteomes" id="UP000095512">
    <property type="component" value="Unassembled WGS sequence"/>
</dbReference>
<evidence type="ECO:0000256" key="3">
    <source>
        <dbReference type="ARBA" id="ARBA00022475"/>
    </source>
</evidence>
<dbReference type="GO" id="GO:0005886">
    <property type="term" value="C:plasma membrane"/>
    <property type="evidence" value="ECO:0007669"/>
    <property type="project" value="UniProtKB-SubCell"/>
</dbReference>
<evidence type="ECO:0000313" key="16">
    <source>
        <dbReference type="EMBL" id="SQB10529.1"/>
    </source>
</evidence>
<evidence type="ECO:0000313" key="19">
    <source>
        <dbReference type="Proteomes" id="UP000251853"/>
    </source>
</evidence>
<evidence type="ECO:0000256" key="4">
    <source>
        <dbReference type="ARBA" id="ARBA00022519"/>
    </source>
</evidence>
<evidence type="ECO:0000256" key="5">
    <source>
        <dbReference type="ARBA" id="ARBA00022692"/>
    </source>
</evidence>
<evidence type="ECO:0000256" key="8">
    <source>
        <dbReference type="ARBA" id="ARBA00038436"/>
    </source>
</evidence>
<dbReference type="InterPro" id="IPR055348">
    <property type="entry name" value="DctQ"/>
</dbReference>
<evidence type="ECO:0000313" key="21">
    <source>
        <dbReference type="Proteomes" id="UP000501069"/>
    </source>
</evidence>
<dbReference type="Proteomes" id="UP000182121">
    <property type="component" value="Unassembled WGS sequence"/>
</dbReference>
<feature type="transmembrane region" description="Helical" evidence="9">
    <location>
        <begin position="128"/>
        <end position="146"/>
    </location>
</feature>
<evidence type="ECO:0000313" key="11">
    <source>
        <dbReference type="EMBL" id="CUP22973.1"/>
    </source>
</evidence>
<proteinExistence type="inferred from homology"/>
<organism evidence="11 17">
    <name type="scientific">Enterocloster clostridioformis</name>
    <dbReference type="NCBI Taxonomy" id="1531"/>
    <lineage>
        <taxon>Bacteria</taxon>
        <taxon>Bacillati</taxon>
        <taxon>Bacillota</taxon>
        <taxon>Clostridia</taxon>
        <taxon>Lachnospirales</taxon>
        <taxon>Lachnospiraceae</taxon>
        <taxon>Enterocloster</taxon>
    </lineage>
</organism>
<dbReference type="Proteomes" id="UP000251853">
    <property type="component" value="Unassembled WGS sequence"/>
</dbReference>
<evidence type="ECO:0000313" key="12">
    <source>
        <dbReference type="EMBL" id="GEA35353.1"/>
    </source>
</evidence>
<dbReference type="Proteomes" id="UP000501069">
    <property type="component" value="Chromosome"/>
</dbReference>
<dbReference type="RefSeq" id="WP_002588168.1">
    <property type="nucleotide sequence ID" value="NZ_AP031445.1"/>
</dbReference>
<keyword evidence="7 9" id="KW-0472">Membrane</keyword>
<evidence type="ECO:0000259" key="10">
    <source>
        <dbReference type="Pfam" id="PF04290"/>
    </source>
</evidence>
<dbReference type="PANTHER" id="PTHR35011:SF2">
    <property type="entry name" value="2,3-DIKETO-L-GULONATE TRAP TRANSPORTER SMALL PERMEASE PROTEIN YIAM"/>
    <property type="match status" value="1"/>
</dbReference>
<keyword evidence="4" id="KW-0997">Cell inner membrane</keyword>
<reference evidence="12 20" key="4">
    <citation type="submission" date="2019-06" db="EMBL/GenBank/DDBJ databases">
        <title>Draft genome sequence of [Clostridium] clostridioforme NBRC 113352.</title>
        <authorList>
            <person name="Miura T."/>
            <person name="Furukawa M."/>
            <person name="Shimamura M."/>
            <person name="Ohyama Y."/>
            <person name="Yamazoe A."/>
            <person name="Kawasaki H."/>
        </authorList>
    </citation>
    <scope>NUCLEOTIDE SEQUENCE [LARGE SCALE GENOMIC DNA]</scope>
    <source>
        <strain evidence="12 20">NBRC 113352</strain>
    </source>
</reference>
<evidence type="ECO:0000256" key="7">
    <source>
        <dbReference type="ARBA" id="ARBA00023136"/>
    </source>
</evidence>
<reference evidence="15 18" key="2">
    <citation type="submission" date="2016-10" db="EMBL/GenBank/DDBJ databases">
        <authorList>
            <person name="Varghese N."/>
            <person name="Submissions S."/>
        </authorList>
    </citation>
    <scope>NUCLEOTIDE SEQUENCE [LARGE SCALE GENOMIC DNA]</scope>
    <source>
        <strain evidence="15 18">NLAE-zl-C196</strain>
    </source>
</reference>
<keyword evidence="2" id="KW-0813">Transport</keyword>
<dbReference type="EMBL" id="CP050964">
    <property type="protein sequence ID" value="QIX91013.1"/>
    <property type="molecule type" value="Genomic_DNA"/>
</dbReference>
<evidence type="ECO:0000313" key="20">
    <source>
        <dbReference type="Proteomes" id="UP000315200"/>
    </source>
</evidence>
<sequence length="162" mass="18120">MTFKRFDSVVAWIEDIVSAFCLAGIVVIAAGSVFGRYVLHTGFLWADEVNQMLLVAMGMFGSARAVRSNGHAEFTSFINNRKSRTARIAMRAAINILTIVLLVFMFVISMQFTLGGTMKSTVLRIPRMYFYMSIPMGFGLCIYEYLKVVKTKILTDAASENE</sequence>
<evidence type="ECO:0000313" key="15">
    <source>
        <dbReference type="EMBL" id="SET56258.1"/>
    </source>
</evidence>
<dbReference type="InterPro" id="IPR007387">
    <property type="entry name" value="TRAP_DctQ"/>
</dbReference>
<keyword evidence="6 9" id="KW-1133">Transmembrane helix</keyword>
<feature type="transmembrane region" description="Helical" evidence="9">
    <location>
        <begin position="12"/>
        <end position="37"/>
    </location>
</feature>
<evidence type="ECO:0000313" key="14">
    <source>
        <dbReference type="EMBL" id="QIX91013.1"/>
    </source>
</evidence>
<dbReference type="EMBL" id="JAAISW010000037">
    <property type="protein sequence ID" value="NSJ45492.1"/>
    <property type="molecule type" value="Genomic_DNA"/>
</dbReference>
<evidence type="ECO:0000256" key="1">
    <source>
        <dbReference type="ARBA" id="ARBA00004429"/>
    </source>
</evidence>
<reference evidence="14 21" key="5">
    <citation type="submission" date="2019-11" db="EMBL/GenBank/DDBJ databases">
        <title>FDA dAtabase for Regulatory Grade micrObial Sequences (FDA-ARGOS): Supporting development and validation of Infectious Disease Dx tests.</title>
        <authorList>
            <person name="Turner S."/>
            <person name="Byrd R."/>
            <person name="Tallon L."/>
            <person name="Sadzewicz L."/>
            <person name="Vavikolanu K."/>
            <person name="Mehta A."/>
            <person name="Aluvathingal J."/>
            <person name="Nadendla S."/>
            <person name="Myers T."/>
            <person name="Yan Y."/>
            <person name="Sichtig H."/>
        </authorList>
    </citation>
    <scope>NUCLEOTIDE SEQUENCE [LARGE SCALE GENOMIC DNA]</scope>
    <source>
        <strain evidence="14 21">FDAARGOS_739</strain>
    </source>
</reference>
<dbReference type="GeneID" id="57961663"/>
<evidence type="ECO:0000313" key="18">
    <source>
        <dbReference type="Proteomes" id="UP000182121"/>
    </source>
</evidence>
<dbReference type="EMBL" id="BJLB01000001">
    <property type="protein sequence ID" value="GEA35353.1"/>
    <property type="molecule type" value="Genomic_DNA"/>
</dbReference>
<dbReference type="GO" id="GO:0022857">
    <property type="term" value="F:transmembrane transporter activity"/>
    <property type="evidence" value="ECO:0007669"/>
    <property type="project" value="TreeGrafter"/>
</dbReference>